<dbReference type="Pfam" id="PF24494">
    <property type="entry name" value="DUF7587"/>
    <property type="match status" value="1"/>
</dbReference>
<dbReference type="InterPro" id="IPR056009">
    <property type="entry name" value="DUF7587"/>
</dbReference>
<gene>
    <name evidence="2" type="ORF">BFJ63_vAg16003</name>
</gene>
<protein>
    <recommendedName>
        <fullName evidence="1">DUF7587 domain-containing protein</fullName>
    </recommendedName>
</protein>
<proteinExistence type="predicted"/>
<sequence length="227" mass="26141">MADVFDLDAYKCTSLPTTLWRVTHSGFQSRRDPVTGDLVASDRTRTISAKSSLKQAAEGHFDWGNREPSCFLSVFSCEKHARKWAEQRRWTHDRLMDEVYLHEIDTTKLPADTYVFDAVSLTSKLDISHPYSSDEFIFLYRIPSESLSRTRSLEEIEEQGTYGIVTNSGTSSADGQTEAEVRHYAARPFNPDYHYVPELNGWYDTDEECEELNRADDLMKMIEGDWN</sequence>
<dbReference type="EMBL" id="MQTW01000278">
    <property type="protein sequence ID" value="RYC81097.1"/>
    <property type="molecule type" value="Genomic_DNA"/>
</dbReference>
<evidence type="ECO:0000313" key="3">
    <source>
        <dbReference type="Proteomes" id="UP000290540"/>
    </source>
</evidence>
<organism evidence="2 3">
    <name type="scientific">Fusarium oxysporum f. sp. narcissi</name>
    <dbReference type="NCBI Taxonomy" id="451672"/>
    <lineage>
        <taxon>Eukaryota</taxon>
        <taxon>Fungi</taxon>
        <taxon>Dikarya</taxon>
        <taxon>Ascomycota</taxon>
        <taxon>Pezizomycotina</taxon>
        <taxon>Sordariomycetes</taxon>
        <taxon>Hypocreomycetidae</taxon>
        <taxon>Hypocreales</taxon>
        <taxon>Nectriaceae</taxon>
        <taxon>Fusarium</taxon>
        <taxon>Fusarium oxysporum species complex</taxon>
    </lineage>
</organism>
<dbReference type="PANTHER" id="PTHR40781:SF1">
    <property type="match status" value="1"/>
</dbReference>
<reference evidence="2 3" key="1">
    <citation type="submission" date="2016-12" db="EMBL/GenBank/DDBJ databases">
        <title>Draft genome sequence of Fusarium oxysporum causing rot on Narcissus.</title>
        <authorList>
            <person name="Armitage A.D."/>
            <person name="Taylor A."/>
            <person name="Clarkson J.P."/>
            <person name="Harrison R.J."/>
            <person name="Jackson A.C."/>
        </authorList>
    </citation>
    <scope>NUCLEOTIDE SEQUENCE [LARGE SCALE GENOMIC DNA]</scope>
    <source>
        <strain evidence="2 3">N139</strain>
    </source>
</reference>
<evidence type="ECO:0000259" key="1">
    <source>
        <dbReference type="Pfam" id="PF24494"/>
    </source>
</evidence>
<comment type="caution">
    <text evidence="2">The sequence shown here is derived from an EMBL/GenBank/DDBJ whole genome shotgun (WGS) entry which is preliminary data.</text>
</comment>
<dbReference type="AlphaFoldDB" id="A0A4Q2VAN5"/>
<accession>A0A4Q2VAN5</accession>
<name>A0A4Q2VAN5_FUSOX</name>
<dbReference type="Proteomes" id="UP000290540">
    <property type="component" value="Unassembled WGS sequence"/>
</dbReference>
<evidence type="ECO:0000313" key="2">
    <source>
        <dbReference type="EMBL" id="RYC81097.1"/>
    </source>
</evidence>
<dbReference type="PANTHER" id="PTHR40781">
    <property type="match status" value="1"/>
</dbReference>
<feature type="domain" description="DUF7587" evidence="1">
    <location>
        <begin position="15"/>
        <end position="155"/>
    </location>
</feature>